<keyword evidence="3" id="KW-1185">Reference proteome</keyword>
<dbReference type="InterPro" id="IPR002035">
    <property type="entry name" value="VWF_A"/>
</dbReference>
<dbReference type="SMART" id="SM00327">
    <property type="entry name" value="VWA"/>
    <property type="match status" value="1"/>
</dbReference>
<dbReference type="PANTHER" id="PTHR36846">
    <property type="entry name" value="PROTEIN VIAA"/>
    <property type="match status" value="1"/>
</dbReference>
<organism evidence="2 3">
    <name type="scientific">Methanotorris formicicus Mc-S-70</name>
    <dbReference type="NCBI Taxonomy" id="647171"/>
    <lineage>
        <taxon>Archaea</taxon>
        <taxon>Methanobacteriati</taxon>
        <taxon>Methanobacteriota</taxon>
        <taxon>Methanomada group</taxon>
        <taxon>Methanococci</taxon>
        <taxon>Methanococcales</taxon>
        <taxon>Methanocaldococcaceae</taxon>
        <taxon>Methanotorris</taxon>
    </lineage>
</organism>
<protein>
    <submittedName>
        <fullName evidence="2">von Willebrand factor type A</fullName>
    </submittedName>
</protein>
<evidence type="ECO:0000313" key="3">
    <source>
        <dbReference type="Proteomes" id="UP000003706"/>
    </source>
</evidence>
<dbReference type="CDD" id="cd01462">
    <property type="entry name" value="VWA_YIEM_type"/>
    <property type="match status" value="1"/>
</dbReference>
<dbReference type="OrthoDB" id="64524at2157"/>
<evidence type="ECO:0000313" key="2">
    <source>
        <dbReference type="EMBL" id="EHP84813.1"/>
    </source>
</evidence>
<dbReference type="PATRIC" id="fig|647171.4.peg.1514"/>
<dbReference type="AlphaFoldDB" id="H1L0I1"/>
<dbReference type="InterPro" id="IPR036465">
    <property type="entry name" value="vWFA_dom_sf"/>
</dbReference>
<evidence type="ECO:0000259" key="1">
    <source>
        <dbReference type="SMART" id="SM00327"/>
    </source>
</evidence>
<comment type="caution">
    <text evidence="2">The sequence shown here is derived from an EMBL/GenBank/DDBJ whole genome shotgun (WGS) entry which is preliminary data.</text>
</comment>
<dbReference type="Gene3D" id="3.40.50.410">
    <property type="entry name" value="von Willebrand factor, type A domain"/>
    <property type="match status" value="1"/>
</dbReference>
<dbReference type="EMBL" id="AGJL01000045">
    <property type="protein sequence ID" value="EHP84813.1"/>
    <property type="molecule type" value="Genomic_DNA"/>
</dbReference>
<name>H1L0I1_9EURY</name>
<reference evidence="2 3" key="1">
    <citation type="submission" date="2011-09" db="EMBL/GenBank/DDBJ databases">
        <title>The draft genome of Methanotorris formicicus Mc-S-70.</title>
        <authorList>
            <consortium name="US DOE Joint Genome Institute (JGI-PGF)"/>
            <person name="Lucas S."/>
            <person name="Han J."/>
            <person name="Lapidus A."/>
            <person name="Cheng J.-F."/>
            <person name="Goodwin L."/>
            <person name="Pitluck S."/>
            <person name="Peters L."/>
            <person name="Land M.L."/>
            <person name="Hauser L."/>
            <person name="Sieprawska-Lupa M."/>
            <person name="Takai K."/>
            <person name="Miyazaki J."/>
            <person name="Whitman W."/>
            <person name="Woyke T.J."/>
        </authorList>
    </citation>
    <scope>NUCLEOTIDE SEQUENCE [LARGE SCALE GENOMIC DNA]</scope>
    <source>
        <strain evidence="2 3">Mc-S-70</strain>
    </source>
</reference>
<proteinExistence type="predicted"/>
<sequence>MIRYDKYDKMIWNENKDKLTFYLDEKEMELIFYLFFKYQIEIIKENPLINAIIKNRHYKTIKVITSLDETCSLMATQYFSEKLSEKKKKKDVEEGLGEILKETATYIENISSSINTLCGRGKGEKRYTNPKKKLELAEKLLKNKKLNELVNKLGEFRRMALKKYKTKIKHFSGDRHRVKYGNDLSKLLLNEIKNLSDDILYIDFLKRFSEHRILNYEILNNEKSKGDFVVCLDLSGSMGGAKEVWGKAIALSLLEISLREKRKFVCVLFDDGVREIKIFDKRPNSKDIIEFASIFFGGGTDFEKPLKKALEFNGNIVFITDGECEMSKAFIEYILEEKHKRGIKIFSFCINTKPTVSLKKVSDEAITIYQLTSKSAEQVFDTVLM</sequence>
<dbReference type="PANTHER" id="PTHR36846:SF1">
    <property type="entry name" value="PROTEIN VIAA"/>
    <property type="match status" value="1"/>
</dbReference>
<dbReference type="STRING" id="647171.MetfoDRAFT_1555"/>
<dbReference type="SUPFAM" id="SSF53300">
    <property type="entry name" value="vWA-like"/>
    <property type="match status" value="1"/>
</dbReference>
<gene>
    <name evidence="2" type="ORF">MetfoDRAFT_1555</name>
</gene>
<dbReference type="RefSeq" id="WP_007044981.1">
    <property type="nucleotide sequence ID" value="NZ_AGJL01000045.1"/>
</dbReference>
<accession>H1L0I1</accession>
<dbReference type="GO" id="GO:0005829">
    <property type="term" value="C:cytosol"/>
    <property type="evidence" value="ECO:0007669"/>
    <property type="project" value="TreeGrafter"/>
</dbReference>
<dbReference type="Proteomes" id="UP000003706">
    <property type="component" value="Unassembled WGS sequence"/>
</dbReference>
<feature type="domain" description="VWFA" evidence="1">
    <location>
        <begin position="225"/>
        <end position="384"/>
    </location>
</feature>